<feature type="transmembrane region" description="Helical" evidence="1">
    <location>
        <begin position="26"/>
        <end position="50"/>
    </location>
</feature>
<dbReference type="EMBL" id="CP020906">
    <property type="protein sequence ID" value="ARQ09073.1"/>
    <property type="molecule type" value="Genomic_DNA"/>
</dbReference>
<dbReference type="AlphaFoldDB" id="A0AAN1EJ49"/>
<gene>
    <name evidence="2" type="ORF">NXC12_CH00993</name>
</gene>
<organism evidence="2 3">
    <name type="scientific">Rhizobium etli</name>
    <dbReference type="NCBI Taxonomy" id="29449"/>
    <lineage>
        <taxon>Bacteria</taxon>
        <taxon>Pseudomonadati</taxon>
        <taxon>Pseudomonadota</taxon>
        <taxon>Alphaproteobacteria</taxon>
        <taxon>Hyphomicrobiales</taxon>
        <taxon>Rhizobiaceae</taxon>
        <taxon>Rhizobium/Agrobacterium group</taxon>
        <taxon>Rhizobium</taxon>
    </lineage>
</organism>
<evidence type="ECO:0000256" key="1">
    <source>
        <dbReference type="SAM" id="Phobius"/>
    </source>
</evidence>
<proteinExistence type="predicted"/>
<reference evidence="2 3" key="1">
    <citation type="submission" date="2017-04" db="EMBL/GenBank/DDBJ databases">
        <title>Complete genome sequences of Rhizobium genomic linages associated to common bean (phaseolus vulgaris).</title>
        <authorList>
            <person name="Santamaria R.I."/>
            <person name="Bustos P."/>
            <person name="Perez-Carrascal O."/>
            <person name="Martinez-Flores I."/>
            <person name="Juarez S."/>
            <person name="Lozano L."/>
            <person name="Miranda F."/>
            <person name="Vinuesa P."/>
            <person name="Martinez-Romero E."/>
            <person name="Cevallos M.A."/>
            <person name="Romero D."/>
            <person name="Davila G."/>
            <person name="Gonzalez V."/>
        </authorList>
    </citation>
    <scope>NUCLEOTIDE SEQUENCE [LARGE SCALE GENOMIC DNA]</scope>
    <source>
        <strain evidence="2 3">NXC12</strain>
    </source>
</reference>
<name>A0AAN1EJ49_RHIET</name>
<keyword evidence="1" id="KW-1133">Transmembrane helix</keyword>
<evidence type="ECO:0008006" key="4">
    <source>
        <dbReference type="Google" id="ProtNLM"/>
    </source>
</evidence>
<evidence type="ECO:0000313" key="3">
    <source>
        <dbReference type="Proteomes" id="UP000194159"/>
    </source>
</evidence>
<protein>
    <recommendedName>
        <fullName evidence="4">Transmembrane protein</fullName>
    </recommendedName>
</protein>
<accession>A0AAN1EJ49</accession>
<sequence length="51" mass="5568">MLLHCQDEPMQPSPDRPSVSLLGHSAISRVIGISLIIAALWLAIHWAVLLP</sequence>
<keyword evidence="1" id="KW-0472">Membrane</keyword>
<keyword evidence="1" id="KW-0812">Transmembrane</keyword>
<dbReference type="Proteomes" id="UP000194159">
    <property type="component" value="Chromosome"/>
</dbReference>
<evidence type="ECO:0000313" key="2">
    <source>
        <dbReference type="EMBL" id="ARQ09073.1"/>
    </source>
</evidence>